<evidence type="ECO:0000313" key="3">
    <source>
        <dbReference type="Proteomes" id="UP001165120"/>
    </source>
</evidence>
<dbReference type="GO" id="GO:0000278">
    <property type="term" value="P:mitotic cell cycle"/>
    <property type="evidence" value="ECO:0007669"/>
    <property type="project" value="InterPro"/>
</dbReference>
<dbReference type="GO" id="GO:0042729">
    <property type="term" value="C:DASH complex"/>
    <property type="evidence" value="ECO:0007669"/>
    <property type="project" value="InterPro"/>
</dbReference>
<accession>A0A9W6T2H9</accession>
<comment type="caution">
    <text evidence="2">The sequence shown here is derived from an EMBL/GenBank/DDBJ whole genome shotgun (WGS) entry which is preliminary data.</text>
</comment>
<proteinExistence type="predicted"/>
<evidence type="ECO:0000256" key="1">
    <source>
        <dbReference type="SAM" id="Coils"/>
    </source>
</evidence>
<dbReference type="GO" id="GO:0072686">
    <property type="term" value="C:mitotic spindle"/>
    <property type="evidence" value="ECO:0007669"/>
    <property type="project" value="InterPro"/>
</dbReference>
<dbReference type="EMBL" id="BSXN01001491">
    <property type="protein sequence ID" value="GME73275.1"/>
    <property type="molecule type" value="Genomic_DNA"/>
</dbReference>
<reference evidence="2" key="1">
    <citation type="submission" date="2023-04" db="EMBL/GenBank/DDBJ databases">
        <title>Candida boidinii NBRC 10035.</title>
        <authorList>
            <person name="Ichikawa N."/>
            <person name="Sato H."/>
            <person name="Tonouchi N."/>
        </authorList>
    </citation>
    <scope>NUCLEOTIDE SEQUENCE</scope>
    <source>
        <strain evidence="2">NBRC 10035</strain>
    </source>
</reference>
<dbReference type="Pfam" id="PF08651">
    <property type="entry name" value="DASH_Duo1"/>
    <property type="match status" value="1"/>
</dbReference>
<evidence type="ECO:0000313" key="2">
    <source>
        <dbReference type="EMBL" id="GME73275.1"/>
    </source>
</evidence>
<sequence>MELLNSSFDNTIKNINKMKTTCNNTNQLIDLWSRILMQNKNTRDLINDLHWEGSTKFDDLFLQKFKKIEELNSYLNDLKSKSENLKSNNSNLKRLNEKKLNEKNEILKRRIYGSRNTRR</sequence>
<organism evidence="2 3">
    <name type="scientific">Candida boidinii</name>
    <name type="common">Yeast</name>
    <dbReference type="NCBI Taxonomy" id="5477"/>
    <lineage>
        <taxon>Eukaryota</taxon>
        <taxon>Fungi</taxon>
        <taxon>Dikarya</taxon>
        <taxon>Ascomycota</taxon>
        <taxon>Saccharomycotina</taxon>
        <taxon>Pichiomycetes</taxon>
        <taxon>Pichiales</taxon>
        <taxon>Pichiaceae</taxon>
        <taxon>Ogataea</taxon>
        <taxon>Ogataea/Candida clade</taxon>
    </lineage>
</organism>
<gene>
    <name evidence="2" type="ORF">Cboi02_000397600</name>
</gene>
<dbReference type="Proteomes" id="UP001165120">
    <property type="component" value="Unassembled WGS sequence"/>
</dbReference>
<dbReference type="InterPro" id="IPR013960">
    <property type="entry name" value="DASH_Duo1"/>
</dbReference>
<keyword evidence="3" id="KW-1185">Reference proteome</keyword>
<keyword evidence="1" id="KW-0175">Coiled coil</keyword>
<feature type="coiled-coil region" evidence="1">
    <location>
        <begin position="68"/>
        <end position="109"/>
    </location>
</feature>
<dbReference type="AlphaFoldDB" id="A0A9W6T2H9"/>
<name>A0A9W6T2H9_CANBO</name>
<protein>
    <submittedName>
        <fullName evidence="2">Unnamed protein product</fullName>
    </submittedName>
</protein>